<proteinExistence type="inferred from homology"/>
<dbReference type="KEGG" id="sdv:BN159_0218"/>
<sequence>MRRLLIVLAAGVPLTAAVYLPTASAGAETSAAKPFNCDTVTVKAPAGTEVESVTAVLRPGGTIKGTGLLGGEVTGVPAFCEVTTTISHPGADDHATVRTWLPEQGWNGRFQGLGGAAYRAGDNGVDLATAVKNGYAATTTDAGVGDVLDTAWALNGAGQVDTALLKNFASRSQHEAAVVGKQVVDAVYGRHAAYSYFTGCSTGGRQGYMEAQRYPDDYDGILADAPAISWAKYEVATLWPQVVMNNEKTYPTSCELDAFTNAAVKACDTLDGARDGLVNDASRCDFDPRRLIGTKLVCNGEEVTITAADAAVVRKIWDGPRTVTGKKLWPGVPVGADLKGLASSAPDTDGVIKGAPFPVPAAWLSYWVKKDPSFDLSTVTYSQFTQLFKQSQAEYGEIIGTDDPDLSAFRESGGKLLTWHGQADEFIPTQGTADYRERVERTMGGAKNVDDFYRLFLAPGTNHCGLNGQDGSADGLAALTAWVEHGKAPKTLTATLVNADGEQFARNLCSYPKVSRYQGYGDLDAAASFRCVSPSRH</sequence>
<evidence type="ECO:0000313" key="9">
    <source>
        <dbReference type="EMBL" id="CCK24597.1"/>
    </source>
</evidence>
<keyword evidence="2" id="KW-0719">Serine esterase</keyword>
<keyword evidence="5" id="KW-0378">Hydrolase</keyword>
<evidence type="ECO:0000256" key="7">
    <source>
        <dbReference type="ARBA" id="ARBA00023157"/>
    </source>
</evidence>
<dbReference type="SMR" id="K4QUP0"/>
<dbReference type="GO" id="GO:0052689">
    <property type="term" value="F:carboxylic ester hydrolase activity"/>
    <property type="evidence" value="ECO:0007669"/>
    <property type="project" value="UniProtKB-KW"/>
</dbReference>
<dbReference type="Pfam" id="PF07519">
    <property type="entry name" value="Tannase"/>
    <property type="match status" value="1"/>
</dbReference>
<feature type="signal peptide" evidence="8">
    <location>
        <begin position="1"/>
        <end position="25"/>
    </location>
</feature>
<evidence type="ECO:0000256" key="6">
    <source>
        <dbReference type="ARBA" id="ARBA00022837"/>
    </source>
</evidence>
<gene>
    <name evidence="9" type="ORF">BN159_0218</name>
</gene>
<comment type="similarity">
    <text evidence="1">Belongs to the tannase family.</text>
</comment>
<evidence type="ECO:0000256" key="4">
    <source>
        <dbReference type="ARBA" id="ARBA00022729"/>
    </source>
</evidence>
<evidence type="ECO:0000256" key="5">
    <source>
        <dbReference type="ARBA" id="ARBA00022801"/>
    </source>
</evidence>
<dbReference type="Proteomes" id="UP000008043">
    <property type="component" value="Chromosome"/>
</dbReference>
<keyword evidence="3" id="KW-0479">Metal-binding</keyword>
<name>K4QUP0_STRDJ</name>
<dbReference type="PANTHER" id="PTHR33938">
    <property type="entry name" value="FERULOYL ESTERASE B-RELATED"/>
    <property type="match status" value="1"/>
</dbReference>
<evidence type="ECO:0000313" key="10">
    <source>
        <dbReference type="Proteomes" id="UP000008043"/>
    </source>
</evidence>
<feature type="chain" id="PRO_5003881979" evidence="8">
    <location>
        <begin position="26"/>
        <end position="537"/>
    </location>
</feature>
<dbReference type="SUPFAM" id="SSF53474">
    <property type="entry name" value="alpha/beta-Hydrolases"/>
    <property type="match status" value="1"/>
</dbReference>
<evidence type="ECO:0000256" key="1">
    <source>
        <dbReference type="ARBA" id="ARBA00006249"/>
    </source>
</evidence>
<dbReference type="InterPro" id="IPR029058">
    <property type="entry name" value="AB_hydrolase_fold"/>
</dbReference>
<dbReference type="RefSeq" id="WP_015655002.1">
    <property type="nucleotide sequence ID" value="NC_020504.1"/>
</dbReference>
<dbReference type="InterPro" id="IPR011118">
    <property type="entry name" value="Tannase/feruloyl_esterase"/>
</dbReference>
<dbReference type="OrthoDB" id="176867at2"/>
<keyword evidence="6" id="KW-0106">Calcium</keyword>
<keyword evidence="10" id="KW-1185">Reference proteome</keyword>
<reference evidence="9 10" key="1">
    <citation type="journal article" date="2012" name="J. Bacteriol.">
        <title>Genome sequence of the bacterium Streptomyces davawensis JCM 4913 and heterologous production of the unique antibiotic roseoflavin.</title>
        <authorList>
            <person name="Jankowitsch F."/>
            <person name="Schwarz J."/>
            <person name="Ruckert C."/>
            <person name="Gust B."/>
            <person name="Szczepanowski R."/>
            <person name="Blom J."/>
            <person name="Pelzer S."/>
            <person name="Kalinowski J."/>
            <person name="Mack M."/>
        </authorList>
    </citation>
    <scope>NUCLEOTIDE SEQUENCE [LARGE SCALE GENOMIC DNA]</scope>
    <source>
        <strain evidence="10">DSM 101723 / JCM 4913 / KCC S-0913 / 768</strain>
    </source>
</reference>
<dbReference type="EMBL" id="HE971709">
    <property type="protein sequence ID" value="CCK24597.1"/>
    <property type="molecule type" value="Genomic_DNA"/>
</dbReference>
<dbReference type="STRING" id="1214101.BN159_0218"/>
<organism evidence="9 10">
    <name type="scientific">Streptomyces davaonensis (strain DSM 101723 / JCM 4913 / KCC S-0913 / 768)</name>
    <dbReference type="NCBI Taxonomy" id="1214101"/>
    <lineage>
        <taxon>Bacteria</taxon>
        <taxon>Bacillati</taxon>
        <taxon>Actinomycetota</taxon>
        <taxon>Actinomycetes</taxon>
        <taxon>Kitasatosporales</taxon>
        <taxon>Streptomycetaceae</taxon>
        <taxon>Streptomyces</taxon>
    </lineage>
</organism>
<dbReference type="PANTHER" id="PTHR33938:SF8">
    <property type="entry name" value="CARBOXYLIC ESTER HYDROLASE"/>
    <property type="match status" value="1"/>
</dbReference>
<evidence type="ECO:0000256" key="2">
    <source>
        <dbReference type="ARBA" id="ARBA00022487"/>
    </source>
</evidence>
<keyword evidence="7" id="KW-1015">Disulfide bond</keyword>
<dbReference type="PATRIC" id="fig|1214101.3.peg.217"/>
<accession>K4QUP0</accession>
<dbReference type="GO" id="GO:0046872">
    <property type="term" value="F:metal ion binding"/>
    <property type="evidence" value="ECO:0007669"/>
    <property type="project" value="UniProtKB-KW"/>
</dbReference>
<dbReference type="eggNOG" id="COG1506">
    <property type="taxonomic scope" value="Bacteria"/>
</dbReference>
<protein>
    <submittedName>
        <fullName evidence="9">Tannase</fullName>
    </submittedName>
</protein>
<evidence type="ECO:0000256" key="8">
    <source>
        <dbReference type="SAM" id="SignalP"/>
    </source>
</evidence>
<dbReference type="AlphaFoldDB" id="K4QUP0"/>
<keyword evidence="4 8" id="KW-0732">Signal</keyword>
<evidence type="ECO:0000256" key="3">
    <source>
        <dbReference type="ARBA" id="ARBA00022723"/>
    </source>
</evidence>
<dbReference type="HOGENOM" id="CLU_014819_3_2_11"/>